<proteinExistence type="evidence at transcript level"/>
<feature type="non-terminal residue" evidence="6">
    <location>
        <position position="1"/>
    </location>
</feature>
<evidence type="ECO:0000313" key="6">
    <source>
        <dbReference type="EMBL" id="FAA00178.1"/>
    </source>
</evidence>
<dbReference type="PANTHER" id="PTHR14677:SF37">
    <property type="entry name" value="AN1-TYPE ZINC FINGER PROTEIN 1"/>
    <property type="match status" value="1"/>
</dbReference>
<dbReference type="GO" id="GO:0005737">
    <property type="term" value="C:cytoplasm"/>
    <property type="evidence" value="ECO:0000318"/>
    <property type="project" value="GO_Central"/>
</dbReference>
<keyword evidence="8" id="KW-1185">Reference proteome</keyword>
<evidence type="ECO:0000256" key="4">
    <source>
        <dbReference type="PROSITE-ProRule" id="PRU00449"/>
    </source>
</evidence>
<dbReference type="GeneID" id="100170016"/>
<evidence type="ECO:0000256" key="3">
    <source>
        <dbReference type="ARBA" id="ARBA00022833"/>
    </source>
</evidence>
<reference evidence="7" key="4">
    <citation type="submission" date="2025-05" db="UniProtKB">
        <authorList>
            <consortium name="Ensembl"/>
        </authorList>
    </citation>
    <scope>IDENTIFICATION</scope>
</reference>
<evidence type="ECO:0000313" key="7">
    <source>
        <dbReference type="Ensembl" id="ENSCINP00000031078.1"/>
    </source>
</evidence>
<dbReference type="KEGG" id="cin:100170016"/>
<dbReference type="InterPro" id="IPR035896">
    <property type="entry name" value="AN1-like_Znf"/>
</dbReference>
<dbReference type="Gene3D" id="4.10.1110.10">
    <property type="entry name" value="AN1-like Zinc finger"/>
    <property type="match status" value="2"/>
</dbReference>
<reference evidence="6" key="2">
    <citation type="journal article" date="2006" name="Dev. Biol.">
        <title>Systematic analysis of embryonic expression profiles of zinc finger genes in Ciona intestinalis.</title>
        <authorList>
            <person name="Miwata K."/>
            <person name="Chiba T."/>
            <person name="Horii R."/>
            <person name="Yamada L."/>
            <person name="Kubo A."/>
            <person name="Miyamura D."/>
            <person name="Satoh N."/>
            <person name="Satou Y."/>
        </authorList>
    </citation>
    <scope>NUCLEOTIDE SEQUENCE</scope>
</reference>
<dbReference type="Proteomes" id="UP000008144">
    <property type="component" value="Chromosome 11"/>
</dbReference>
<dbReference type="RefSeq" id="XP_002127947.1">
    <property type="nucleotide sequence ID" value="XM_002127911.3"/>
</dbReference>
<keyword evidence="1" id="KW-0479">Metal-binding</keyword>
<keyword evidence="2 4" id="KW-0863">Zinc-finger</keyword>
<dbReference type="GO" id="GO:0008270">
    <property type="term" value="F:zinc ion binding"/>
    <property type="evidence" value="ECO:0007669"/>
    <property type="project" value="UniProtKB-KW"/>
</dbReference>
<dbReference type="PANTHER" id="PTHR14677">
    <property type="entry name" value="ARSENITE INDUCUBLE RNA ASSOCIATED PROTEIN AIP-1-RELATED"/>
    <property type="match status" value="1"/>
</dbReference>
<accession>Q1RL87</accession>
<feature type="domain" description="AN1-type" evidence="5">
    <location>
        <begin position="60"/>
        <end position="108"/>
    </location>
</feature>
<dbReference type="OrthoDB" id="431929at2759"/>
<dbReference type="STRING" id="7719.ENSCINP00000031078"/>
<evidence type="ECO:0000259" key="5">
    <source>
        <dbReference type="PROSITE" id="PS51039"/>
    </source>
</evidence>
<evidence type="ECO:0000313" key="8">
    <source>
        <dbReference type="Proteomes" id="UP000008144"/>
    </source>
</evidence>
<dbReference type="EMBL" id="BR000147">
    <property type="protein sequence ID" value="FAA00178.1"/>
    <property type="molecule type" value="mRNA"/>
</dbReference>
<reference evidence="7" key="3">
    <citation type="journal article" date="2008" name="Genome Biol.">
        <title>Improved genome assembly and evidence-based global gene model set for the chordate Ciona intestinalis: new insight into intron and operon populations.</title>
        <authorList>
            <person name="Satou Y."/>
            <person name="Mineta K."/>
            <person name="Ogasawara M."/>
            <person name="Sasakura Y."/>
            <person name="Shoguchi E."/>
            <person name="Ueno K."/>
            <person name="Yamada L."/>
            <person name="Matsumoto J."/>
            <person name="Wasserscheid J."/>
            <person name="Dewar K."/>
            <person name="Wiley G.B."/>
            <person name="Macmil S.L."/>
            <person name="Roe B.A."/>
            <person name="Zeller R.W."/>
            <person name="Hastings K.E."/>
            <person name="Lemaire P."/>
            <person name="Lindquist E."/>
            <person name="Endo T."/>
            <person name="Hotta K."/>
            <person name="Inaba K."/>
        </authorList>
    </citation>
    <scope>NUCLEOTIDE SEQUENCE [LARGE SCALE GENOMIC DNA]</scope>
    <source>
        <strain evidence="7">wild type</strain>
    </source>
</reference>
<evidence type="ECO:0000256" key="2">
    <source>
        <dbReference type="ARBA" id="ARBA00022771"/>
    </source>
</evidence>
<organism evidence="6">
    <name type="scientific">Ciona intestinalis</name>
    <name type="common">Transparent sea squirt</name>
    <name type="synonym">Ascidia intestinalis</name>
    <dbReference type="NCBI Taxonomy" id="7719"/>
    <lineage>
        <taxon>Eukaryota</taxon>
        <taxon>Metazoa</taxon>
        <taxon>Chordata</taxon>
        <taxon>Tunicata</taxon>
        <taxon>Ascidiacea</taxon>
        <taxon>Phlebobranchia</taxon>
        <taxon>Cionidae</taxon>
        <taxon>Ciona</taxon>
    </lineage>
</organism>
<dbReference type="CTD" id="100170016"/>
<dbReference type="Pfam" id="PF25327">
    <property type="entry name" value="UBL_ZFAND1"/>
    <property type="match status" value="1"/>
</dbReference>
<sequence>MSEFDIGKHCSYDECSRLDFLPFTCDVCANIFCKDHEKPAEHKCTKLPKAVTLDVSTLQPPPKYECTFLNCHKSELVPVKCSACFEQFCLNHRSQEDHKCEAKFAKKDVKKLIVLQSFPKSSFKAYFKGAKSEKLAAKVQVMKLKQKAVGRNDIPQEHRIYFSIQYILDGRVIKTSEVFVSYHWKVGKMLDYCCDNMNIVNKNNVNCDEKLKLCSAKSGVVYSANEEIKILLENEKLFNGSNIVITNVPTHVTQVEFSAE</sequence>
<dbReference type="GO" id="GO:0010494">
    <property type="term" value="C:cytoplasmic stress granule"/>
    <property type="evidence" value="ECO:0000318"/>
    <property type="project" value="GO_Central"/>
</dbReference>
<feature type="domain" description="AN1-type" evidence="5">
    <location>
        <begin position="4"/>
        <end position="52"/>
    </location>
</feature>
<dbReference type="SMART" id="SM00154">
    <property type="entry name" value="ZnF_AN1"/>
    <property type="match status" value="2"/>
</dbReference>
<dbReference type="Ensembl" id="ENSCINT00000036208.1">
    <property type="protein sequence ID" value="ENSCINP00000031078.1"/>
    <property type="gene ID" value="ENSCING00000021887.1"/>
</dbReference>
<dbReference type="OMA" id="RQYCLKH"/>
<protein>
    <submittedName>
        <fullName evidence="6">Zinc finger protein</fullName>
    </submittedName>
</protein>
<keyword evidence="3" id="KW-0862">Zinc</keyword>
<dbReference type="HOGENOM" id="CLU_052358_0_0_1"/>
<dbReference type="GO" id="GO:0035617">
    <property type="term" value="P:stress granule disassembly"/>
    <property type="evidence" value="ECO:0000318"/>
    <property type="project" value="GO_Central"/>
</dbReference>
<gene>
    <name evidence="6" type="primary">Ci-ZF(AN1)-2</name>
    <name evidence="7" type="synonym">zf(an1)-2</name>
</gene>
<dbReference type="SUPFAM" id="SSF118310">
    <property type="entry name" value="AN1-like Zinc finger"/>
    <property type="match status" value="2"/>
</dbReference>
<dbReference type="GeneTree" id="ENSGT00940000167589"/>
<accession>A0A1W2WEY2</accession>
<dbReference type="Pfam" id="PF01428">
    <property type="entry name" value="zf-AN1"/>
    <property type="match status" value="2"/>
</dbReference>
<evidence type="ECO:0000256" key="1">
    <source>
        <dbReference type="ARBA" id="ARBA00022723"/>
    </source>
</evidence>
<dbReference type="EMBL" id="EAAA01000654">
    <property type="status" value="NOT_ANNOTATED_CDS"/>
    <property type="molecule type" value="Genomic_DNA"/>
</dbReference>
<name>Q1RL87_CIOIN</name>
<dbReference type="InterPro" id="IPR057358">
    <property type="entry name" value="UBL_ZFAND1-like"/>
</dbReference>
<reference evidence="8" key="1">
    <citation type="journal article" date="2002" name="Science">
        <title>The draft genome of Ciona intestinalis: insights into chordate and vertebrate origins.</title>
        <authorList>
            <person name="Dehal P."/>
            <person name="Satou Y."/>
            <person name="Campbell R.K."/>
            <person name="Chapman J."/>
            <person name="Degnan B."/>
            <person name="De Tomaso A."/>
            <person name="Davidson B."/>
            <person name="Di Gregorio A."/>
            <person name="Gelpke M."/>
            <person name="Goodstein D.M."/>
            <person name="Harafuji N."/>
            <person name="Hastings K.E."/>
            <person name="Ho I."/>
            <person name="Hotta K."/>
            <person name="Huang W."/>
            <person name="Kawashima T."/>
            <person name="Lemaire P."/>
            <person name="Martinez D."/>
            <person name="Meinertzhagen I.A."/>
            <person name="Necula S."/>
            <person name="Nonaka M."/>
            <person name="Putnam N."/>
            <person name="Rash S."/>
            <person name="Saiga H."/>
            <person name="Satake M."/>
            <person name="Terry A."/>
            <person name="Yamada L."/>
            <person name="Wang H.G."/>
            <person name="Awazu S."/>
            <person name="Azumi K."/>
            <person name="Boore J."/>
            <person name="Branno M."/>
            <person name="Chin-Bow S."/>
            <person name="DeSantis R."/>
            <person name="Doyle S."/>
            <person name="Francino P."/>
            <person name="Keys D.N."/>
            <person name="Haga S."/>
            <person name="Hayashi H."/>
            <person name="Hino K."/>
            <person name="Imai K.S."/>
            <person name="Inaba K."/>
            <person name="Kano S."/>
            <person name="Kobayashi K."/>
            <person name="Kobayashi M."/>
            <person name="Lee B.I."/>
            <person name="Makabe K.W."/>
            <person name="Manohar C."/>
            <person name="Matassi G."/>
            <person name="Medina M."/>
            <person name="Mochizuki Y."/>
            <person name="Mount S."/>
            <person name="Morishita T."/>
            <person name="Miura S."/>
            <person name="Nakayama A."/>
            <person name="Nishizaka S."/>
            <person name="Nomoto H."/>
            <person name="Ohta F."/>
            <person name="Oishi K."/>
            <person name="Rigoutsos I."/>
            <person name="Sano M."/>
            <person name="Sasaki A."/>
            <person name="Sasakura Y."/>
            <person name="Shoguchi E."/>
            <person name="Shin-i T."/>
            <person name="Spagnuolo A."/>
            <person name="Stainier D."/>
            <person name="Suzuki M.M."/>
            <person name="Tassy O."/>
            <person name="Takatori N."/>
            <person name="Tokuoka M."/>
            <person name="Yagi K."/>
            <person name="Yoshizaki F."/>
            <person name="Wada S."/>
            <person name="Zhang C."/>
            <person name="Hyatt P.D."/>
            <person name="Larimer F."/>
            <person name="Detter C."/>
            <person name="Doggett N."/>
            <person name="Glavina T."/>
            <person name="Hawkins T."/>
            <person name="Richardson P."/>
            <person name="Lucas S."/>
            <person name="Kohara Y."/>
            <person name="Levine M."/>
            <person name="Satoh N."/>
            <person name="Rokhsar D.S."/>
        </authorList>
    </citation>
    <scope>NUCLEOTIDE SEQUENCE [LARGE SCALE GENOMIC DNA]</scope>
</reference>
<dbReference type="InterPro" id="IPR000058">
    <property type="entry name" value="Znf_AN1"/>
</dbReference>
<dbReference type="AlphaFoldDB" id="Q1RL87"/>
<dbReference type="PROSITE" id="PS51039">
    <property type="entry name" value="ZF_AN1"/>
    <property type="match status" value="2"/>
</dbReference>